<sequence>MYQKKNDEVGLTTFADLNFEHFCWDAQDFRISFFQRHTEILDTGFCNKDCRYYKL</sequence>
<dbReference type="AlphaFoldDB" id="A0A3P7WLK5"/>
<gene>
    <name evidence="1" type="ORF">BTMF_LOCUS3276</name>
</gene>
<proteinExistence type="predicted"/>
<protein>
    <submittedName>
        <fullName evidence="1">Uncharacterized protein</fullName>
    </submittedName>
</protein>
<name>A0A3P7WLK5_9BILA</name>
<evidence type="ECO:0000313" key="1">
    <source>
        <dbReference type="EMBL" id="VDO14415.1"/>
    </source>
</evidence>
<dbReference type="Proteomes" id="UP000280834">
    <property type="component" value="Unassembled WGS sequence"/>
</dbReference>
<reference evidence="1 2" key="1">
    <citation type="submission" date="2018-11" db="EMBL/GenBank/DDBJ databases">
        <authorList>
            <consortium name="Pathogen Informatics"/>
        </authorList>
    </citation>
    <scope>NUCLEOTIDE SEQUENCE [LARGE SCALE GENOMIC DNA]</scope>
</reference>
<keyword evidence="2" id="KW-1185">Reference proteome</keyword>
<dbReference type="EMBL" id="UZAG01002918">
    <property type="protein sequence ID" value="VDO14415.1"/>
    <property type="molecule type" value="Genomic_DNA"/>
</dbReference>
<evidence type="ECO:0000313" key="2">
    <source>
        <dbReference type="Proteomes" id="UP000280834"/>
    </source>
</evidence>
<accession>A0A3P7WLK5</accession>
<organism evidence="1 2">
    <name type="scientific">Brugia timori</name>
    <dbReference type="NCBI Taxonomy" id="42155"/>
    <lineage>
        <taxon>Eukaryota</taxon>
        <taxon>Metazoa</taxon>
        <taxon>Ecdysozoa</taxon>
        <taxon>Nematoda</taxon>
        <taxon>Chromadorea</taxon>
        <taxon>Rhabditida</taxon>
        <taxon>Spirurina</taxon>
        <taxon>Spiruromorpha</taxon>
        <taxon>Filarioidea</taxon>
        <taxon>Onchocercidae</taxon>
        <taxon>Brugia</taxon>
    </lineage>
</organism>